<sequence length="112" mass="12735">MLDSLEEVLLDMKDELKIQRQLLQLVIESLTTKKAVAKFLGVCTKTVETMTQDGRLIEGEAWFYNEQGVKEFIPDGVIEAKRKRELKKGSVIKGTKHKMHPTASKFMVIKNG</sequence>
<evidence type="ECO:0008006" key="4">
    <source>
        <dbReference type="Google" id="ProtNLM"/>
    </source>
</evidence>
<organism evidence="2 3">
    <name type="scientific">Sulfurimonas paralvinellae</name>
    <dbReference type="NCBI Taxonomy" id="317658"/>
    <lineage>
        <taxon>Bacteria</taxon>
        <taxon>Pseudomonadati</taxon>
        <taxon>Campylobacterota</taxon>
        <taxon>Epsilonproteobacteria</taxon>
        <taxon>Campylobacterales</taxon>
        <taxon>Sulfurimonadaceae</taxon>
        <taxon>Sulfurimonas</taxon>
    </lineage>
</organism>
<dbReference type="Proteomes" id="UP000593580">
    <property type="component" value="Chromosome"/>
</dbReference>
<feature type="coiled-coil region" evidence="1">
    <location>
        <begin position="2"/>
        <end position="33"/>
    </location>
</feature>
<dbReference type="EMBL" id="CP041406">
    <property type="protein sequence ID" value="QOP45553.1"/>
    <property type="molecule type" value="Genomic_DNA"/>
</dbReference>
<accession>A0A7M1B773</accession>
<dbReference type="KEGG" id="spal:FM071_04345"/>
<name>A0A7M1B773_9BACT</name>
<evidence type="ECO:0000256" key="1">
    <source>
        <dbReference type="SAM" id="Coils"/>
    </source>
</evidence>
<keyword evidence="1" id="KW-0175">Coiled coil</keyword>
<gene>
    <name evidence="2" type="ORF">FM071_04345</name>
</gene>
<reference evidence="2 3" key="1">
    <citation type="submission" date="2019-07" db="EMBL/GenBank/DDBJ databases">
        <title>Sulfurimonas paralvinellae sp. nov., a novel mesophilic, hydrogen- and sulfur-oxidizing chemolithoautotroph within the Epsilonproteo- bacteria isolated from a deep-sea hydrothermal vent polychaete nest, reclassification of Thiomicrospira denitrificans as Sulfurimonas denitrificans comb. nov. and emended description of the genus Sulfurimonas.</title>
        <authorList>
            <person name="Wang S."/>
            <person name="Jiang L."/>
            <person name="Shao Z."/>
        </authorList>
    </citation>
    <scope>NUCLEOTIDE SEQUENCE [LARGE SCALE GENOMIC DNA]</scope>
    <source>
        <strain evidence="2 3">GO25</strain>
    </source>
</reference>
<dbReference type="AlphaFoldDB" id="A0A7M1B773"/>
<evidence type="ECO:0000313" key="3">
    <source>
        <dbReference type="Proteomes" id="UP000593580"/>
    </source>
</evidence>
<proteinExistence type="predicted"/>
<protein>
    <recommendedName>
        <fullName evidence="4">DNA-binding protein</fullName>
    </recommendedName>
</protein>
<keyword evidence="3" id="KW-1185">Reference proteome</keyword>
<dbReference type="RefSeq" id="WP_193111798.1">
    <property type="nucleotide sequence ID" value="NZ_CP041406.1"/>
</dbReference>
<evidence type="ECO:0000313" key="2">
    <source>
        <dbReference type="EMBL" id="QOP45553.1"/>
    </source>
</evidence>